<dbReference type="PRINTS" id="PR00463">
    <property type="entry name" value="EP450I"/>
</dbReference>
<evidence type="ECO:0000256" key="14">
    <source>
        <dbReference type="SAM" id="SignalP"/>
    </source>
</evidence>
<evidence type="ECO:0000256" key="3">
    <source>
        <dbReference type="ARBA" id="ARBA00010617"/>
    </source>
</evidence>
<dbReference type="GO" id="GO:0016705">
    <property type="term" value="F:oxidoreductase activity, acting on paired donors, with incorporation or reduction of molecular oxygen"/>
    <property type="evidence" value="ECO:0007669"/>
    <property type="project" value="InterPro"/>
</dbReference>
<evidence type="ECO:0000256" key="13">
    <source>
        <dbReference type="RuleBase" id="RU000461"/>
    </source>
</evidence>
<name>A0A8F0K7V9_ISATI</name>
<dbReference type="InterPro" id="IPR017972">
    <property type="entry name" value="Cyt_P450_CS"/>
</dbReference>
<evidence type="ECO:0000313" key="15">
    <source>
        <dbReference type="EMBL" id="QWK52411.1"/>
    </source>
</evidence>
<dbReference type="InterPro" id="IPR001128">
    <property type="entry name" value="Cyt_P450"/>
</dbReference>
<keyword evidence="14" id="KW-0732">Signal</keyword>
<evidence type="ECO:0000256" key="1">
    <source>
        <dbReference type="ARBA" id="ARBA00001971"/>
    </source>
</evidence>
<evidence type="ECO:0000256" key="5">
    <source>
        <dbReference type="ARBA" id="ARBA00022692"/>
    </source>
</evidence>
<protein>
    <submittedName>
        <fullName evidence="15">Cytochrome P450 81D22-2</fullName>
    </submittedName>
</protein>
<sequence>MEYLLQILCFLIFFILSCKHLFGRSWQCKFNLPPSPAWSLPVIGHLHLLKPPLHRTLYSLSQSLGGAPIFRLRLGNRVAFVVSTFSLAEKCFTTNDIVLADRPKFTFGRLVEYNCTTMVTTSYGHHWRNLRRICAIEIFSSHRLDSFLSIRKDEIRHLILYLSNNSLHGFAKVELKSLFGNFNINNILRMIAGKRFYGDGAEQDDDAKRVRQLLDEAVSSAGVGHASDYVPLLRWFTSYEKGVKKLAVRVDEFLQGLVDEKRAQKEKGNTMIDHLLSLQETQPDYYTDVTVKGLIVTMIFAGNVTLTRTLEWAMLNLLNHPEVLKKAKIEIDSIIGLDRLIDEPDAKNLPHLQCIILETFRLFPAAPLPPHRARDDCIVGGYDVPRGTTLIANVWAIHRDPTIWEEPEKFKPERFEKKGADQKLMPFGMGRRACPGSGLAQRVVSLALGSMIQCFEWERDGEEYVDIGEATTMRPATPLLAMCRARPIVHKILNDSF</sequence>
<keyword evidence="6 12" id="KW-0479">Metal-binding</keyword>
<organism evidence="15">
    <name type="scientific">Isatis tinctoria</name>
    <name type="common">Dyer's woad</name>
    <name type="synonym">Isatis indigotica</name>
    <dbReference type="NCBI Taxonomy" id="161756"/>
    <lineage>
        <taxon>Eukaryota</taxon>
        <taxon>Viridiplantae</taxon>
        <taxon>Streptophyta</taxon>
        <taxon>Embryophyta</taxon>
        <taxon>Tracheophyta</taxon>
        <taxon>Spermatophyta</taxon>
        <taxon>Magnoliopsida</taxon>
        <taxon>eudicotyledons</taxon>
        <taxon>Gunneridae</taxon>
        <taxon>Pentapetalae</taxon>
        <taxon>rosids</taxon>
        <taxon>malvids</taxon>
        <taxon>Brassicales</taxon>
        <taxon>Brassicaceae</taxon>
        <taxon>Isatideae</taxon>
        <taxon>Isatis</taxon>
    </lineage>
</organism>
<dbReference type="InterPro" id="IPR002401">
    <property type="entry name" value="Cyt_P450_E_grp-I"/>
</dbReference>
<keyword evidence="11" id="KW-0472">Membrane</keyword>
<dbReference type="GO" id="GO:0020037">
    <property type="term" value="F:heme binding"/>
    <property type="evidence" value="ECO:0007669"/>
    <property type="project" value="InterPro"/>
</dbReference>
<dbReference type="SUPFAM" id="SSF48264">
    <property type="entry name" value="Cytochrome P450"/>
    <property type="match status" value="1"/>
</dbReference>
<feature type="binding site" description="axial binding residue" evidence="12">
    <location>
        <position position="434"/>
    </location>
    <ligand>
        <name>heme</name>
        <dbReference type="ChEBI" id="CHEBI:30413"/>
    </ligand>
    <ligandPart>
        <name>Fe</name>
        <dbReference type="ChEBI" id="CHEBI:18248"/>
    </ligandPart>
</feature>
<gene>
    <name evidence="15" type="primary">CYP81D22-2</name>
</gene>
<reference evidence="15" key="1">
    <citation type="submission" date="2020-03" db="EMBL/GenBank/DDBJ databases">
        <title>An insight into accumulation patterns and metabolic pathway genes of glucosinolates in Isatis indigotica.</title>
        <authorList>
            <person name="Zhang T."/>
            <person name="Hu X."/>
            <person name="Yang S."/>
        </authorList>
    </citation>
    <scope>NUCLEOTIDE SEQUENCE</scope>
</reference>
<dbReference type="EMBL" id="MT145870">
    <property type="protein sequence ID" value="QWK52411.1"/>
    <property type="molecule type" value="Genomic_DNA"/>
</dbReference>
<evidence type="ECO:0000256" key="12">
    <source>
        <dbReference type="PIRSR" id="PIRSR602401-1"/>
    </source>
</evidence>
<dbReference type="PRINTS" id="PR00385">
    <property type="entry name" value="P450"/>
</dbReference>
<comment type="cofactor">
    <cofactor evidence="1 12">
        <name>heme</name>
        <dbReference type="ChEBI" id="CHEBI:30413"/>
    </cofactor>
</comment>
<comment type="similarity">
    <text evidence="3 13">Belongs to the cytochrome P450 family.</text>
</comment>
<evidence type="ECO:0000256" key="10">
    <source>
        <dbReference type="ARBA" id="ARBA00023033"/>
    </source>
</evidence>
<evidence type="ECO:0000256" key="2">
    <source>
        <dbReference type="ARBA" id="ARBA00004167"/>
    </source>
</evidence>
<feature type="chain" id="PRO_5034359940" evidence="14">
    <location>
        <begin position="24"/>
        <end position="497"/>
    </location>
</feature>
<dbReference type="GO" id="GO:0004497">
    <property type="term" value="F:monooxygenase activity"/>
    <property type="evidence" value="ECO:0007669"/>
    <property type="project" value="UniProtKB-KW"/>
</dbReference>
<dbReference type="Pfam" id="PF00067">
    <property type="entry name" value="p450"/>
    <property type="match status" value="1"/>
</dbReference>
<dbReference type="CDD" id="cd20653">
    <property type="entry name" value="CYP81"/>
    <property type="match status" value="1"/>
</dbReference>
<dbReference type="FunFam" id="1.10.630.10:FF:000023">
    <property type="entry name" value="Cytochrome P450 family protein"/>
    <property type="match status" value="1"/>
</dbReference>
<evidence type="ECO:0000256" key="6">
    <source>
        <dbReference type="ARBA" id="ARBA00022723"/>
    </source>
</evidence>
<dbReference type="GO" id="GO:0005506">
    <property type="term" value="F:iron ion binding"/>
    <property type="evidence" value="ECO:0007669"/>
    <property type="project" value="InterPro"/>
</dbReference>
<keyword evidence="5" id="KW-0812">Transmembrane</keyword>
<evidence type="ECO:0000256" key="8">
    <source>
        <dbReference type="ARBA" id="ARBA00023002"/>
    </source>
</evidence>
<feature type="signal peptide" evidence="14">
    <location>
        <begin position="1"/>
        <end position="23"/>
    </location>
</feature>
<dbReference type="InterPro" id="IPR036396">
    <property type="entry name" value="Cyt_P450_sf"/>
</dbReference>
<dbReference type="InterPro" id="IPR050651">
    <property type="entry name" value="Plant_Cytochrome_P450_Monoox"/>
</dbReference>
<evidence type="ECO:0000256" key="4">
    <source>
        <dbReference type="ARBA" id="ARBA00022617"/>
    </source>
</evidence>
<comment type="subcellular location">
    <subcellularLocation>
        <location evidence="2">Membrane</location>
        <topology evidence="2">Single-pass membrane protein</topology>
    </subcellularLocation>
</comment>
<keyword evidence="9 12" id="KW-0408">Iron</keyword>
<dbReference type="GO" id="GO:0016020">
    <property type="term" value="C:membrane"/>
    <property type="evidence" value="ECO:0007669"/>
    <property type="project" value="UniProtKB-SubCell"/>
</dbReference>
<dbReference type="Gene3D" id="1.10.630.10">
    <property type="entry name" value="Cytochrome P450"/>
    <property type="match status" value="1"/>
</dbReference>
<dbReference type="PROSITE" id="PS00086">
    <property type="entry name" value="CYTOCHROME_P450"/>
    <property type="match status" value="1"/>
</dbReference>
<accession>A0A8F0K7V9</accession>
<keyword evidence="10 13" id="KW-0503">Monooxygenase</keyword>
<dbReference type="PANTHER" id="PTHR47947:SF62">
    <property type="entry name" value="CYTOCHROME P450, FAMILY 81, SUBFAMILY D, POLYPEPTIDE 5"/>
    <property type="match status" value="1"/>
</dbReference>
<evidence type="ECO:0000256" key="9">
    <source>
        <dbReference type="ARBA" id="ARBA00023004"/>
    </source>
</evidence>
<keyword evidence="8 13" id="KW-0560">Oxidoreductase</keyword>
<keyword evidence="7" id="KW-1133">Transmembrane helix</keyword>
<dbReference type="AlphaFoldDB" id="A0A8F0K7V9"/>
<dbReference type="PANTHER" id="PTHR47947">
    <property type="entry name" value="CYTOCHROME P450 82C3-RELATED"/>
    <property type="match status" value="1"/>
</dbReference>
<evidence type="ECO:0000256" key="11">
    <source>
        <dbReference type="ARBA" id="ARBA00023136"/>
    </source>
</evidence>
<keyword evidence="4 12" id="KW-0349">Heme</keyword>
<proteinExistence type="inferred from homology"/>
<evidence type="ECO:0000256" key="7">
    <source>
        <dbReference type="ARBA" id="ARBA00022989"/>
    </source>
</evidence>